<comment type="caution">
    <text evidence="3">The sequence shown here is derived from an EMBL/GenBank/DDBJ whole genome shotgun (WGS) entry which is preliminary data.</text>
</comment>
<sequence>MIPAGRTPADSARAAQLLGVSLGTFRNRRAWERLPRIVSRPGARQRIWDEEQLVAAVEGWPVPPLPDAPHPDDLLDLEEARLALPEERRPTAATWASYVSTGRGPEPDEFVFGVPHFRRRTLPAWLAARPGRGAGGGRPEGARDSRPRDRSGDPRHRRAEERRERVRELLVEGRWPRPEQLAEELSVSRRQAERLVAQARAELVDATRRPG</sequence>
<evidence type="ECO:0000256" key="2">
    <source>
        <dbReference type="SAM" id="MobiDB-lite"/>
    </source>
</evidence>
<gene>
    <name evidence="3" type="ORF">FH715_25350</name>
</gene>
<evidence type="ECO:0000313" key="3">
    <source>
        <dbReference type="EMBL" id="TNM25897.1"/>
    </source>
</evidence>
<feature type="coiled-coil region" evidence="1">
    <location>
        <begin position="182"/>
        <end position="209"/>
    </location>
</feature>
<evidence type="ECO:0000313" key="4">
    <source>
        <dbReference type="Proteomes" id="UP000311713"/>
    </source>
</evidence>
<feature type="compositionally biased region" description="Basic and acidic residues" evidence="2">
    <location>
        <begin position="140"/>
        <end position="164"/>
    </location>
</feature>
<name>A0A5C4UQK5_9ACTN</name>
<reference evidence="3 4" key="1">
    <citation type="submission" date="2019-06" db="EMBL/GenBank/DDBJ databases">
        <title>Draft genome of Streptomyces sedi sp. JCM16909.</title>
        <authorList>
            <person name="Klykleung N."/>
            <person name="Tanasupawat S."/>
            <person name="Kudo T."/>
            <person name="Yuki M."/>
            <person name="Ohkuma M."/>
        </authorList>
    </citation>
    <scope>NUCLEOTIDE SEQUENCE [LARGE SCALE GENOMIC DNA]</scope>
    <source>
        <strain evidence="3 4">JCM 16909</strain>
    </source>
</reference>
<accession>A0A5C4UQK5</accession>
<feature type="region of interest" description="Disordered" evidence="2">
    <location>
        <begin position="125"/>
        <end position="164"/>
    </location>
</feature>
<dbReference type="EMBL" id="VDGT01000026">
    <property type="protein sequence ID" value="TNM25897.1"/>
    <property type="molecule type" value="Genomic_DNA"/>
</dbReference>
<dbReference type="OrthoDB" id="3680624at2"/>
<organism evidence="3 4">
    <name type="scientific">Streptomyces sedi</name>
    <dbReference type="NCBI Taxonomy" id="555059"/>
    <lineage>
        <taxon>Bacteria</taxon>
        <taxon>Bacillati</taxon>
        <taxon>Actinomycetota</taxon>
        <taxon>Actinomycetes</taxon>
        <taxon>Kitasatosporales</taxon>
        <taxon>Streptomycetaceae</taxon>
        <taxon>Streptomyces</taxon>
    </lineage>
</organism>
<evidence type="ECO:0000256" key="1">
    <source>
        <dbReference type="SAM" id="Coils"/>
    </source>
</evidence>
<dbReference type="Proteomes" id="UP000311713">
    <property type="component" value="Unassembled WGS sequence"/>
</dbReference>
<keyword evidence="1" id="KW-0175">Coiled coil</keyword>
<proteinExistence type="predicted"/>
<keyword evidence="4" id="KW-1185">Reference proteome</keyword>
<dbReference type="RefSeq" id="WP_139649335.1">
    <property type="nucleotide sequence ID" value="NZ_BAAAZS010000035.1"/>
</dbReference>
<protein>
    <submittedName>
        <fullName evidence="3">Uncharacterized protein</fullName>
    </submittedName>
</protein>
<dbReference type="AlphaFoldDB" id="A0A5C4UQK5"/>